<proteinExistence type="predicted"/>
<dbReference type="OrthoDB" id="5398371at2759"/>
<dbReference type="EMBL" id="EQ962653">
    <property type="protein sequence ID" value="EED21369.1"/>
    <property type="molecule type" value="Genomic_DNA"/>
</dbReference>
<dbReference type="RefSeq" id="XP_002478332.1">
    <property type="nucleotide sequence ID" value="XM_002478287.1"/>
</dbReference>
<dbReference type="AlphaFoldDB" id="B8M1Z1"/>
<evidence type="ECO:0000313" key="2">
    <source>
        <dbReference type="EMBL" id="EED21369.1"/>
    </source>
</evidence>
<dbReference type="Proteomes" id="UP000001745">
    <property type="component" value="Unassembled WGS sequence"/>
</dbReference>
<dbReference type="HOGENOM" id="CLU_024593_0_0_1"/>
<reference evidence="3" key="1">
    <citation type="journal article" date="2015" name="Genome Announc.">
        <title>Genome sequence of the AIDS-associated pathogen Penicillium marneffei (ATCC18224) and its near taxonomic relative Talaromyces stipitatus (ATCC10500).</title>
        <authorList>
            <person name="Nierman W.C."/>
            <person name="Fedorova-Abrams N.D."/>
            <person name="Andrianopoulos A."/>
        </authorList>
    </citation>
    <scope>NUCLEOTIDE SEQUENCE [LARGE SCALE GENOMIC DNA]</scope>
    <source>
        <strain evidence="3">ATCC 10500 / CBS 375.48 / QM 6759 / NRRL 1006</strain>
    </source>
</reference>
<dbReference type="OMA" id="ACDAFHL"/>
<dbReference type="eggNOG" id="ENOG502S016">
    <property type="taxonomic scope" value="Eukaryota"/>
</dbReference>
<feature type="region of interest" description="Disordered" evidence="1">
    <location>
        <begin position="370"/>
        <end position="410"/>
    </location>
</feature>
<name>B8M1Z1_TALSN</name>
<feature type="compositionally biased region" description="Basic and acidic residues" evidence="1">
    <location>
        <begin position="392"/>
        <end position="410"/>
    </location>
</feature>
<feature type="compositionally biased region" description="Acidic residues" evidence="1">
    <location>
        <begin position="376"/>
        <end position="391"/>
    </location>
</feature>
<protein>
    <submittedName>
        <fullName evidence="2">Uncharacterized protein</fullName>
    </submittedName>
</protein>
<keyword evidence="3" id="KW-1185">Reference proteome</keyword>
<dbReference type="PhylomeDB" id="B8M1Z1"/>
<accession>B8M1Z1</accession>
<dbReference type="VEuPathDB" id="FungiDB:TSTA_086000"/>
<dbReference type="GeneID" id="8104565"/>
<evidence type="ECO:0000256" key="1">
    <source>
        <dbReference type="SAM" id="MobiDB-lite"/>
    </source>
</evidence>
<evidence type="ECO:0000313" key="3">
    <source>
        <dbReference type="Proteomes" id="UP000001745"/>
    </source>
</evidence>
<dbReference type="InParanoid" id="B8M1Z1"/>
<gene>
    <name evidence="2" type="ORF">TSTA_086000</name>
</gene>
<organism evidence="2 3">
    <name type="scientific">Talaromyces stipitatus (strain ATCC 10500 / CBS 375.48 / QM 6759 / NRRL 1006)</name>
    <name type="common">Penicillium stipitatum</name>
    <dbReference type="NCBI Taxonomy" id="441959"/>
    <lineage>
        <taxon>Eukaryota</taxon>
        <taxon>Fungi</taxon>
        <taxon>Dikarya</taxon>
        <taxon>Ascomycota</taxon>
        <taxon>Pezizomycotina</taxon>
        <taxon>Eurotiomycetes</taxon>
        <taxon>Eurotiomycetidae</taxon>
        <taxon>Eurotiales</taxon>
        <taxon>Trichocomaceae</taxon>
        <taxon>Talaromyces</taxon>
        <taxon>Talaromyces sect. Talaromyces</taxon>
    </lineage>
</organism>
<sequence>MESDFPPLPSSGHLSKHSANSSQKRDSVATPTNFTSDYRGIEVAQNGSKIIHKIISRDGDAVLEYIDTDSQKNVTHHRWQVSSDRLIETSPFFSALLDPNKFSEGRRFVESKCRASTTPTLDIGCNDISAEESTERLPLVGLNLFRLMGKHRIESLELFLKVLLSAHDVDLISKMESEIARQPVPVIAGLIEVADVFSSSDMVSVSLEHANYRPSIKGIPSLEVFSSSLLKLSDERLRQIIYIAMFIQHDTIFRVASHALVLIGSVRWLDGGIGLNKSGRHRWSYFDNGLEDLQAHFLRAYGALENDAEHKRPQPKHNMLMTAVLSTSRPFQCRWGFDNSKACDSFHLGEMVRFFTMRSKTIFVGSTLIDPGYENGSEEEDDDNDDDNEDEEKSHVRTSVAHEKTRPYDEAVDRTAGVASTDILSITSSLRQIPDYQIDINHTGCGIRRRLLPLLDCIDGFIGHRRAFVGVTDVMMWKSSTRGSQRKANLDSWRSSGVSRAEKVDVRGAKIMGIRKSSPRSYIDIINTSKSSVALDKNGTTVAPSTTSPVNIIQQQREEARLFFTAKKRNWES</sequence>
<feature type="region of interest" description="Disordered" evidence="1">
    <location>
        <begin position="1"/>
        <end position="34"/>
    </location>
</feature>